<evidence type="ECO:0000313" key="3">
    <source>
        <dbReference type="EMBL" id="GIM97602.1"/>
    </source>
</evidence>
<dbReference type="AlphaFoldDB" id="A0A920BQK8"/>
<evidence type="ECO:0000313" key="4">
    <source>
        <dbReference type="Proteomes" id="UP000677082"/>
    </source>
</evidence>
<evidence type="ECO:0008006" key="5">
    <source>
        <dbReference type="Google" id="ProtNLM"/>
    </source>
</evidence>
<evidence type="ECO:0000256" key="1">
    <source>
        <dbReference type="SAM" id="MobiDB-lite"/>
    </source>
</evidence>
<name>A0A920BQK8_9ACTN</name>
<dbReference type="PROSITE" id="PS51257">
    <property type="entry name" value="PROKAR_LIPOPROTEIN"/>
    <property type="match status" value="1"/>
</dbReference>
<feature type="signal peptide" evidence="2">
    <location>
        <begin position="1"/>
        <end position="22"/>
    </location>
</feature>
<dbReference type="Proteomes" id="UP000677082">
    <property type="component" value="Unassembled WGS sequence"/>
</dbReference>
<sequence>MRRMLVIAIVAGLLAAATAGCARETEVSASPTADASAGDRPAEAEEAKEAEVYVQVLRRYLGTPSENSFPDRTFETVYVLDQAYPDASDPMGKPERGEPIGPDTRHQITSALARVAFIPDRTAVIETRNGCAQVKDDGILITLATVNGDDHEVRVGINGFVACLGATWLTYVVHNEPGSGWRVTGTTGPMAIS</sequence>
<feature type="chain" id="PRO_5037309863" description="Lipoprotein" evidence="2">
    <location>
        <begin position="23"/>
        <end position="193"/>
    </location>
</feature>
<dbReference type="RefSeq" id="WP_213013235.1">
    <property type="nucleotide sequence ID" value="NZ_BOQN01000152.1"/>
</dbReference>
<proteinExistence type="predicted"/>
<dbReference type="EMBL" id="BOQN01000152">
    <property type="protein sequence ID" value="GIM97602.1"/>
    <property type="molecule type" value="Genomic_DNA"/>
</dbReference>
<organism evidence="3 4">
    <name type="scientific">Paractinoplanes toevensis</name>
    <dbReference type="NCBI Taxonomy" id="571911"/>
    <lineage>
        <taxon>Bacteria</taxon>
        <taxon>Bacillati</taxon>
        <taxon>Actinomycetota</taxon>
        <taxon>Actinomycetes</taxon>
        <taxon>Micromonosporales</taxon>
        <taxon>Micromonosporaceae</taxon>
        <taxon>Paractinoplanes</taxon>
    </lineage>
</organism>
<protein>
    <recommendedName>
        <fullName evidence="5">Lipoprotein</fullName>
    </recommendedName>
</protein>
<keyword evidence="4" id="KW-1185">Reference proteome</keyword>
<keyword evidence="2" id="KW-0732">Signal</keyword>
<gene>
    <name evidence="3" type="ORF">Ato02nite_093950</name>
</gene>
<feature type="region of interest" description="Disordered" evidence="1">
    <location>
        <begin position="25"/>
        <end position="46"/>
    </location>
</feature>
<comment type="caution">
    <text evidence="3">The sequence shown here is derived from an EMBL/GenBank/DDBJ whole genome shotgun (WGS) entry which is preliminary data.</text>
</comment>
<reference evidence="3 4" key="1">
    <citation type="submission" date="2021-03" db="EMBL/GenBank/DDBJ databases">
        <title>Whole genome shotgun sequence of Actinoplanes toevensis NBRC 105298.</title>
        <authorList>
            <person name="Komaki H."/>
            <person name="Tamura T."/>
        </authorList>
    </citation>
    <scope>NUCLEOTIDE SEQUENCE [LARGE SCALE GENOMIC DNA]</scope>
    <source>
        <strain evidence="3 4">NBRC 105298</strain>
    </source>
</reference>
<accession>A0A920BQK8</accession>
<evidence type="ECO:0000256" key="2">
    <source>
        <dbReference type="SAM" id="SignalP"/>
    </source>
</evidence>